<name>A0A850TEY1_9BACT</name>
<organism evidence="1 2">
    <name type="scientific">Desulfobacter latus</name>
    <dbReference type="NCBI Taxonomy" id="2292"/>
    <lineage>
        <taxon>Bacteria</taxon>
        <taxon>Pseudomonadati</taxon>
        <taxon>Thermodesulfobacteriota</taxon>
        <taxon>Desulfobacteria</taxon>
        <taxon>Desulfobacterales</taxon>
        <taxon>Desulfobacteraceae</taxon>
        <taxon>Desulfobacter</taxon>
    </lineage>
</organism>
<dbReference type="Proteomes" id="UP000553343">
    <property type="component" value="Unassembled WGS sequence"/>
</dbReference>
<sequence length="246" mass="27326">MKRILSICLTCVIYLSCWTPDGHSAICLIVRGTVKTVKTMPCLTPEIIVLTQNDDGKVVENKFAVVFAQNDTGCVDWNTPENHLKALVFSLIPGNVVEISYILQSGRKEVKAIKLLSLKSGTLFPGYEKIKHGQLLTDLQVPEPKQTVIILLKGHEKLKERMKRPEERKSVIQQIQALQNKVLKSMPTKVFTPGLILRNIPVISGDATLEGVRMLAANPLVETIESDMPMTLHGDDVQSMEMGGER</sequence>
<keyword evidence="2" id="KW-1185">Reference proteome</keyword>
<dbReference type="EMBL" id="JACADJ010000054">
    <property type="protein sequence ID" value="NWH05996.1"/>
    <property type="molecule type" value="Genomic_DNA"/>
</dbReference>
<evidence type="ECO:0000313" key="1">
    <source>
        <dbReference type="EMBL" id="NWH05996.1"/>
    </source>
</evidence>
<proteinExistence type="predicted"/>
<dbReference type="AlphaFoldDB" id="A0A850TEY1"/>
<evidence type="ECO:0000313" key="2">
    <source>
        <dbReference type="Proteomes" id="UP000553343"/>
    </source>
</evidence>
<dbReference type="RefSeq" id="WP_178367451.1">
    <property type="nucleotide sequence ID" value="NZ_JACADJ010000054.1"/>
</dbReference>
<gene>
    <name evidence="1" type="ORF">HXW94_13530</name>
</gene>
<reference evidence="1 2" key="1">
    <citation type="submission" date="2020-06" db="EMBL/GenBank/DDBJ databases">
        <title>High-quality draft genome of sulfate reducer Desulfobacter latus type strain AcrS2 isolated from marine sediment.</title>
        <authorList>
            <person name="Hoppe M."/>
            <person name="Larsen C.K."/>
            <person name="Marshall I.P.G."/>
            <person name="Schramm A."/>
            <person name="Marietou A.G."/>
        </authorList>
    </citation>
    <scope>NUCLEOTIDE SEQUENCE [LARGE SCALE GENOMIC DNA]</scope>
    <source>
        <strain evidence="1 2">AcRS2</strain>
    </source>
</reference>
<protein>
    <submittedName>
        <fullName evidence="1">Uncharacterized protein</fullName>
    </submittedName>
</protein>
<comment type="caution">
    <text evidence="1">The sequence shown here is derived from an EMBL/GenBank/DDBJ whole genome shotgun (WGS) entry which is preliminary data.</text>
</comment>
<accession>A0A850TEY1</accession>